<gene>
    <name evidence="3" type="primary">glgM</name>
    <name evidence="3" type="ORF">CUZ56_00367</name>
</gene>
<keyword evidence="3" id="KW-0808">Transferase</keyword>
<dbReference type="Pfam" id="PF00534">
    <property type="entry name" value="Glycos_transf_1"/>
    <property type="match status" value="1"/>
</dbReference>
<dbReference type="GO" id="GO:0016757">
    <property type="term" value="F:glycosyltransferase activity"/>
    <property type="evidence" value="ECO:0007669"/>
    <property type="project" value="UniProtKB-KW"/>
</dbReference>
<keyword evidence="4" id="KW-1185">Reference proteome</keyword>
<dbReference type="AlphaFoldDB" id="A0A433SGL2"/>
<evidence type="ECO:0000313" key="4">
    <source>
        <dbReference type="Proteomes" id="UP000286947"/>
    </source>
</evidence>
<dbReference type="InterPro" id="IPR028098">
    <property type="entry name" value="Glyco_trans_4-like_N"/>
</dbReference>
<comment type="caution">
    <text evidence="3">The sequence shown here is derived from an EMBL/GenBank/DDBJ whole genome shotgun (WGS) entry which is preliminary data.</text>
</comment>
<accession>A0A433SGL2</accession>
<evidence type="ECO:0000313" key="3">
    <source>
        <dbReference type="EMBL" id="RUS67887.1"/>
    </source>
</evidence>
<dbReference type="EMBL" id="PQSP01000001">
    <property type="protein sequence ID" value="RUS67887.1"/>
    <property type="molecule type" value="Genomic_DNA"/>
</dbReference>
<organism evidence="3 4">
    <name type="scientific">Saezia sanguinis</name>
    <dbReference type="NCBI Taxonomy" id="1965230"/>
    <lineage>
        <taxon>Bacteria</taxon>
        <taxon>Pseudomonadati</taxon>
        <taxon>Pseudomonadota</taxon>
        <taxon>Betaproteobacteria</taxon>
        <taxon>Burkholderiales</taxon>
        <taxon>Saeziaceae</taxon>
        <taxon>Saezia</taxon>
    </lineage>
</organism>
<dbReference type="Gene3D" id="3.40.50.2000">
    <property type="entry name" value="Glycogen Phosphorylase B"/>
    <property type="match status" value="2"/>
</dbReference>
<feature type="domain" description="Glycosyltransferase subfamily 4-like N-terminal" evidence="2">
    <location>
        <begin position="14"/>
        <end position="160"/>
    </location>
</feature>
<reference evidence="3 4" key="1">
    <citation type="submission" date="2018-01" db="EMBL/GenBank/DDBJ databases">
        <title>Saezia sanguinis gen. nov., sp. nov., in the order Burkholderiales isolated from human blood.</title>
        <authorList>
            <person name="Medina-Pascual M.J."/>
            <person name="Valdezate S."/>
            <person name="Monzon S."/>
            <person name="Cuesta I."/>
            <person name="Carrasco G."/>
            <person name="Villalon P."/>
            <person name="Saez-Nieto J.A."/>
        </authorList>
    </citation>
    <scope>NUCLEOTIDE SEQUENCE [LARGE SCALE GENOMIC DNA]</scope>
    <source>
        <strain evidence="3 4">CNM695-12</strain>
    </source>
</reference>
<dbReference type="EC" id="2.4.1.-" evidence="3"/>
<dbReference type="InterPro" id="IPR001296">
    <property type="entry name" value="Glyco_trans_1"/>
</dbReference>
<dbReference type="SUPFAM" id="SSF53756">
    <property type="entry name" value="UDP-Glycosyltransferase/glycogen phosphorylase"/>
    <property type="match status" value="1"/>
</dbReference>
<evidence type="ECO:0000259" key="1">
    <source>
        <dbReference type="Pfam" id="PF00534"/>
    </source>
</evidence>
<dbReference type="Proteomes" id="UP000286947">
    <property type="component" value="Unassembled WGS sequence"/>
</dbReference>
<dbReference type="PANTHER" id="PTHR12526">
    <property type="entry name" value="GLYCOSYLTRANSFERASE"/>
    <property type="match status" value="1"/>
</dbReference>
<keyword evidence="3" id="KW-0328">Glycosyltransferase</keyword>
<dbReference type="OrthoDB" id="509705at2"/>
<dbReference type="CDD" id="cd03801">
    <property type="entry name" value="GT4_PimA-like"/>
    <property type="match status" value="1"/>
</dbReference>
<proteinExistence type="predicted"/>
<protein>
    <submittedName>
        <fullName evidence="3">Alpha-maltose-1-phosphate synthase</fullName>
        <ecNumber evidence="3">2.4.1.-</ecNumber>
    </submittedName>
</protein>
<feature type="domain" description="Glycosyl transferase family 1" evidence="1">
    <location>
        <begin position="169"/>
        <end position="335"/>
    </location>
</feature>
<dbReference type="RefSeq" id="WP_126977634.1">
    <property type="nucleotide sequence ID" value="NZ_PQSP01000001.1"/>
</dbReference>
<evidence type="ECO:0000259" key="2">
    <source>
        <dbReference type="Pfam" id="PF13439"/>
    </source>
</evidence>
<sequence length="361" mass="39149">MKILHVEAGRFLYGGARQVLYIMEGLQQLGISNVLACPPGSDIAQAARHVAQVHEIPMKGDVDIGLVRRLKNVIRQTHPDLVHLHSRRGADVWGGVAALKMQVPSVLSRRVDNPENAWWAQCKYRLYDHVIAISEGIRQVLLSEGIEAEHVTCVRSAVDAAPYLHAVERDAFAKEFGIPQDSLVIGVVAQLIERKGHRYLLEAMPAILARFPNVQVLFFGKGPLHDELLQLIEQQGLTAQVHLAGFRTDLPQWLGGLDLLVHPADMEGLGVSLLQAAAAAVPVIASAAGGLPEAVADKKTGILIPPGDIPALTAAIIELLANPALRHQYGQAGRARVLAEFSVNAMVQGNLNVYRKILNRG</sequence>
<dbReference type="Pfam" id="PF13439">
    <property type="entry name" value="Glyco_transf_4"/>
    <property type="match status" value="1"/>
</dbReference>
<name>A0A433SGL2_9BURK</name>